<keyword evidence="7" id="KW-1185">Reference proteome</keyword>
<feature type="chain" id="PRO_5004934340" description="Murein transglycosylase" evidence="5">
    <location>
        <begin position="19"/>
        <end position="462"/>
    </location>
</feature>
<proteinExistence type="inferred from homology"/>
<accession>W9XTQ0</accession>
<protein>
    <recommendedName>
        <fullName evidence="8">Murein transglycosylase</fullName>
    </recommendedName>
</protein>
<dbReference type="InterPro" id="IPR050732">
    <property type="entry name" value="Beta-glucan_modifiers"/>
</dbReference>
<dbReference type="eggNOG" id="ENOG502QTKT">
    <property type="taxonomic scope" value="Eukaryota"/>
</dbReference>
<dbReference type="HOGENOM" id="CLU_027285_1_1_1"/>
<evidence type="ECO:0000256" key="4">
    <source>
        <dbReference type="SAM" id="MobiDB-lite"/>
    </source>
</evidence>
<evidence type="ECO:0000256" key="5">
    <source>
        <dbReference type="SAM" id="SignalP"/>
    </source>
</evidence>
<dbReference type="EMBL" id="AMGX01000004">
    <property type="protein sequence ID" value="EXJ73669.1"/>
    <property type="molecule type" value="Genomic_DNA"/>
</dbReference>
<feature type="region of interest" description="Disordered" evidence="4">
    <location>
        <begin position="88"/>
        <end position="170"/>
    </location>
</feature>
<keyword evidence="3" id="KW-0378">Hydrolase</keyword>
<dbReference type="Proteomes" id="UP000019471">
    <property type="component" value="Unassembled WGS sequence"/>
</dbReference>
<dbReference type="GeneID" id="19188159"/>
<dbReference type="SUPFAM" id="SSF51445">
    <property type="entry name" value="(Trans)glycosidases"/>
    <property type="match status" value="1"/>
</dbReference>
<feature type="compositionally biased region" description="Polar residues" evidence="4">
    <location>
        <begin position="133"/>
        <end position="159"/>
    </location>
</feature>
<evidence type="ECO:0000256" key="1">
    <source>
        <dbReference type="ARBA" id="ARBA00004196"/>
    </source>
</evidence>
<dbReference type="GO" id="GO:0042973">
    <property type="term" value="F:glucan endo-1,3-beta-D-glucosidase activity"/>
    <property type="evidence" value="ECO:0007669"/>
    <property type="project" value="TreeGrafter"/>
</dbReference>
<dbReference type="Gene3D" id="3.20.20.80">
    <property type="entry name" value="Glycosidases"/>
    <property type="match status" value="1"/>
</dbReference>
<feature type="signal peptide" evidence="5">
    <location>
        <begin position="1"/>
        <end position="18"/>
    </location>
</feature>
<dbReference type="GO" id="GO:0071555">
    <property type="term" value="P:cell wall organization"/>
    <property type="evidence" value="ECO:0007669"/>
    <property type="project" value="TreeGrafter"/>
</dbReference>
<evidence type="ECO:0000313" key="7">
    <source>
        <dbReference type="Proteomes" id="UP000019471"/>
    </source>
</evidence>
<dbReference type="GO" id="GO:0005576">
    <property type="term" value="C:extracellular region"/>
    <property type="evidence" value="ECO:0007669"/>
    <property type="project" value="TreeGrafter"/>
</dbReference>
<dbReference type="GO" id="GO:0009986">
    <property type="term" value="C:cell surface"/>
    <property type="evidence" value="ECO:0007669"/>
    <property type="project" value="TreeGrafter"/>
</dbReference>
<evidence type="ECO:0000313" key="6">
    <source>
        <dbReference type="EMBL" id="EXJ73669.1"/>
    </source>
</evidence>
<dbReference type="PANTHER" id="PTHR16631">
    <property type="entry name" value="GLUCAN 1,3-BETA-GLUCOSIDASE"/>
    <property type="match status" value="1"/>
</dbReference>
<dbReference type="AlphaFoldDB" id="W9XTQ0"/>
<dbReference type="STRING" id="1182543.W9XTQ0"/>
<feature type="compositionally biased region" description="Polar residues" evidence="4">
    <location>
        <begin position="90"/>
        <end position="99"/>
    </location>
</feature>
<dbReference type="OrthoDB" id="941679at2759"/>
<evidence type="ECO:0008006" key="8">
    <source>
        <dbReference type="Google" id="ProtNLM"/>
    </source>
</evidence>
<name>W9XTQ0_9EURO</name>
<gene>
    <name evidence="6" type="ORF">A1O5_03431</name>
</gene>
<comment type="similarity">
    <text evidence="2">Belongs to the glycosyl hydrolase 17 family.</text>
</comment>
<sequence>MRATILSLAALCAPVVLAVPHGRFQGLRRAVGGNLLAPGGNRRHQHAARHEGAIDFSTVTDLVTVTANNAVVWVDQYNNVLSTEYRDHPTPTTIASTSQAPPPVVVATGSPPSPGPARASNSHFGPHPHASELATTPPVSSSESTQPLSAAPSSETANFSPPPVASFVQPLTTSDTAPAENSMAAAVYNGNSYKGVKGGANAGANAAAGGYGVCYELIGSNGCKDQGTMDSEFGFLASQGYSKIRFYDIGCDLSVATAAAAAQGLQVMLGLNTIGNVAGDLGTLIGMINGNWGPVDTVVIGNEVVNSGGAAAAVVTALGVARPILHAAGFTKNIVTVDTFTAHQNNPSLCQASDYCAVNAHAFFDPNTSASSAGTFVEDVIAPIAQKANGKQIIVTESGWPYQGQPNGQAIPSPANQQTAINALKSAFSSNPGGLFLFQAYDATYKAPGAFGVEQFFGIYGH</sequence>
<evidence type="ECO:0000256" key="3">
    <source>
        <dbReference type="ARBA" id="ARBA00022801"/>
    </source>
</evidence>
<comment type="subcellular location">
    <subcellularLocation>
        <location evidence="1">Cell envelope</location>
    </subcellularLocation>
</comment>
<keyword evidence="5" id="KW-0732">Signal</keyword>
<comment type="caution">
    <text evidence="6">The sequence shown here is derived from an EMBL/GenBank/DDBJ whole genome shotgun (WGS) entry which is preliminary data.</text>
</comment>
<reference evidence="6 7" key="1">
    <citation type="submission" date="2013-03" db="EMBL/GenBank/DDBJ databases">
        <title>The Genome Sequence of Cladophialophora psammophila CBS 110553.</title>
        <authorList>
            <consortium name="The Broad Institute Genomics Platform"/>
            <person name="Cuomo C."/>
            <person name="de Hoog S."/>
            <person name="Gorbushina A."/>
            <person name="Walker B."/>
            <person name="Young S.K."/>
            <person name="Zeng Q."/>
            <person name="Gargeya S."/>
            <person name="Fitzgerald M."/>
            <person name="Haas B."/>
            <person name="Abouelleil A."/>
            <person name="Allen A.W."/>
            <person name="Alvarado L."/>
            <person name="Arachchi H.M."/>
            <person name="Berlin A.M."/>
            <person name="Chapman S.B."/>
            <person name="Gainer-Dewar J."/>
            <person name="Goldberg J."/>
            <person name="Griggs A."/>
            <person name="Gujja S."/>
            <person name="Hansen M."/>
            <person name="Howarth C."/>
            <person name="Imamovic A."/>
            <person name="Ireland A."/>
            <person name="Larimer J."/>
            <person name="McCowan C."/>
            <person name="Murphy C."/>
            <person name="Pearson M."/>
            <person name="Poon T.W."/>
            <person name="Priest M."/>
            <person name="Roberts A."/>
            <person name="Saif S."/>
            <person name="Shea T."/>
            <person name="Sisk P."/>
            <person name="Sykes S."/>
            <person name="Wortman J."/>
            <person name="Nusbaum C."/>
            <person name="Birren B."/>
        </authorList>
    </citation>
    <scope>NUCLEOTIDE SEQUENCE [LARGE SCALE GENOMIC DNA]</scope>
    <source>
        <strain evidence="6 7">CBS 110553</strain>
    </source>
</reference>
<dbReference type="GO" id="GO:0009277">
    <property type="term" value="C:fungal-type cell wall"/>
    <property type="evidence" value="ECO:0007669"/>
    <property type="project" value="TreeGrafter"/>
</dbReference>
<dbReference type="PANTHER" id="PTHR16631:SF14">
    <property type="entry name" value="FAMILY 17 GLUCOSIDASE SCW10-RELATED"/>
    <property type="match status" value="1"/>
</dbReference>
<organism evidence="6 7">
    <name type="scientific">Cladophialophora psammophila CBS 110553</name>
    <dbReference type="NCBI Taxonomy" id="1182543"/>
    <lineage>
        <taxon>Eukaryota</taxon>
        <taxon>Fungi</taxon>
        <taxon>Dikarya</taxon>
        <taxon>Ascomycota</taxon>
        <taxon>Pezizomycotina</taxon>
        <taxon>Eurotiomycetes</taxon>
        <taxon>Chaetothyriomycetidae</taxon>
        <taxon>Chaetothyriales</taxon>
        <taxon>Herpotrichiellaceae</taxon>
        <taxon>Cladophialophora</taxon>
    </lineage>
</organism>
<evidence type="ECO:0000256" key="2">
    <source>
        <dbReference type="ARBA" id="ARBA00008773"/>
    </source>
</evidence>
<dbReference type="RefSeq" id="XP_007742232.1">
    <property type="nucleotide sequence ID" value="XM_007744042.1"/>
</dbReference>
<dbReference type="InterPro" id="IPR017853">
    <property type="entry name" value="GH"/>
</dbReference>